<gene>
    <name evidence="3 4" type="primary">smpB</name>
    <name evidence="4" type="ORF">IHV25_00500</name>
</gene>
<dbReference type="AlphaFoldDB" id="A0A8J6YKU6"/>
<dbReference type="GO" id="GO:0070930">
    <property type="term" value="P:trans-translation-dependent protein tagging"/>
    <property type="evidence" value="ECO:0007669"/>
    <property type="project" value="TreeGrafter"/>
</dbReference>
<comment type="caution">
    <text evidence="4">The sequence shown here is derived from an EMBL/GenBank/DDBJ whole genome shotgun (WGS) entry which is preliminary data.</text>
</comment>
<dbReference type="RefSeq" id="WP_192533021.1">
    <property type="nucleotide sequence ID" value="NZ_JACZHT010000001.1"/>
</dbReference>
<name>A0A8J6YKU6_9PROT</name>
<dbReference type="Pfam" id="PF01668">
    <property type="entry name" value="SmpB"/>
    <property type="match status" value="1"/>
</dbReference>
<evidence type="ECO:0000313" key="4">
    <source>
        <dbReference type="EMBL" id="MBE1236140.1"/>
    </source>
</evidence>
<dbReference type="CDD" id="cd09294">
    <property type="entry name" value="SmpB"/>
    <property type="match status" value="1"/>
</dbReference>
<dbReference type="GO" id="GO:0005829">
    <property type="term" value="C:cytosol"/>
    <property type="evidence" value="ECO:0007669"/>
    <property type="project" value="TreeGrafter"/>
</dbReference>
<dbReference type="PANTHER" id="PTHR30308:SF2">
    <property type="entry name" value="SSRA-BINDING PROTEIN"/>
    <property type="match status" value="1"/>
</dbReference>
<dbReference type="PANTHER" id="PTHR30308">
    <property type="entry name" value="TMRNA-BINDING COMPONENT OF TRANS-TRANSLATION TAGGING COMPLEX"/>
    <property type="match status" value="1"/>
</dbReference>
<dbReference type="HAMAP" id="MF_00023">
    <property type="entry name" value="SmpB"/>
    <property type="match status" value="1"/>
</dbReference>
<evidence type="ECO:0000256" key="2">
    <source>
        <dbReference type="ARBA" id="ARBA00022884"/>
    </source>
</evidence>
<reference evidence="4" key="1">
    <citation type="submission" date="2020-10" db="EMBL/GenBank/DDBJ databases">
        <title>Genome sequence of the unusual species of purple photosynthetic bacteria, Phaeovibrio sulfidiphilus DSM 23193, type strain.</title>
        <authorList>
            <person name="Kyndt J.A."/>
            <person name="Meyer T.E."/>
        </authorList>
    </citation>
    <scope>NUCLEOTIDE SEQUENCE</scope>
    <source>
        <strain evidence="4">DSM 23193</strain>
    </source>
</reference>
<dbReference type="NCBIfam" id="TIGR00086">
    <property type="entry name" value="smpB"/>
    <property type="match status" value="1"/>
</dbReference>
<dbReference type="GO" id="GO:0003723">
    <property type="term" value="F:RNA binding"/>
    <property type="evidence" value="ECO:0007669"/>
    <property type="project" value="UniProtKB-UniRule"/>
</dbReference>
<dbReference type="InterPro" id="IPR023620">
    <property type="entry name" value="SmpB"/>
</dbReference>
<organism evidence="4 5">
    <name type="scientific">Phaeovibrio sulfidiphilus</name>
    <dbReference type="NCBI Taxonomy" id="1220600"/>
    <lineage>
        <taxon>Bacteria</taxon>
        <taxon>Pseudomonadati</taxon>
        <taxon>Pseudomonadota</taxon>
        <taxon>Alphaproteobacteria</taxon>
        <taxon>Rhodospirillales</taxon>
        <taxon>Rhodospirillaceae</taxon>
        <taxon>Phaeovibrio</taxon>
    </lineage>
</organism>
<keyword evidence="2 3" id="KW-0694">RNA-binding</keyword>
<dbReference type="InterPro" id="IPR020081">
    <property type="entry name" value="SsrA-bd_prot_CS"/>
</dbReference>
<evidence type="ECO:0000256" key="1">
    <source>
        <dbReference type="ARBA" id="ARBA00022490"/>
    </source>
</evidence>
<protein>
    <recommendedName>
        <fullName evidence="3">SsrA-binding protein</fullName>
    </recommendedName>
    <alternativeName>
        <fullName evidence="3">Small protein B</fullName>
    </alternativeName>
</protein>
<dbReference type="PROSITE" id="PS01317">
    <property type="entry name" value="SSRP"/>
    <property type="match status" value="1"/>
</dbReference>
<dbReference type="Gene3D" id="2.40.280.10">
    <property type="match status" value="1"/>
</dbReference>
<evidence type="ECO:0000256" key="3">
    <source>
        <dbReference type="HAMAP-Rule" id="MF_00023"/>
    </source>
</evidence>
<comment type="function">
    <text evidence="3">Required for rescue of stalled ribosomes mediated by trans-translation. Binds to transfer-messenger RNA (tmRNA), required for stable association of tmRNA with ribosomes. tmRNA and SmpB together mimic tRNA shape, replacing the anticodon stem-loop with SmpB. tmRNA is encoded by the ssrA gene; the 2 termini fold to resemble tRNA(Ala) and it encodes a 'tag peptide', a short internal open reading frame. During trans-translation Ala-aminoacylated tmRNA acts like a tRNA, entering the A-site of stalled ribosomes, displacing the stalled mRNA. The ribosome then switches to translate the ORF on the tmRNA; the nascent peptide is terminated with the 'tag peptide' encoded by the tmRNA and targeted for degradation. The ribosome is freed to recommence translation, which seems to be the essential function of trans-translation.</text>
</comment>
<dbReference type="NCBIfam" id="NF003843">
    <property type="entry name" value="PRK05422.1"/>
    <property type="match status" value="1"/>
</dbReference>
<sequence length="170" mass="19107">MNAKAARKGGQTLISHGRVAENRRARHDYAIEDVIEAGIVLSGTEVKSLRTGRASLQDAFAGAGRDGGLYLYNVHIPEWAQAVRAFAHEPRRPRRLLVHRRELNRLLGAVARDGMTLVPLSVYFNDRGFAKVQLGVAKGKKAWDKRQSIKERDWNRDKARLIREKGRSGD</sequence>
<evidence type="ECO:0000313" key="5">
    <source>
        <dbReference type="Proteomes" id="UP000631034"/>
    </source>
</evidence>
<dbReference type="InterPro" id="IPR000037">
    <property type="entry name" value="SsrA-bd_prot"/>
</dbReference>
<dbReference type="EMBL" id="JACZHT010000001">
    <property type="protein sequence ID" value="MBE1236140.1"/>
    <property type="molecule type" value="Genomic_DNA"/>
</dbReference>
<keyword evidence="5" id="KW-1185">Reference proteome</keyword>
<dbReference type="Proteomes" id="UP000631034">
    <property type="component" value="Unassembled WGS sequence"/>
</dbReference>
<comment type="subcellular location">
    <subcellularLocation>
        <location evidence="3">Cytoplasm</location>
    </subcellularLocation>
    <text evidence="3">The tmRNA-SmpB complex associates with stalled 70S ribosomes.</text>
</comment>
<proteinExistence type="inferred from homology"/>
<dbReference type="SUPFAM" id="SSF74982">
    <property type="entry name" value="Small protein B (SmpB)"/>
    <property type="match status" value="1"/>
</dbReference>
<accession>A0A8J6YKU6</accession>
<comment type="similarity">
    <text evidence="3">Belongs to the SmpB family.</text>
</comment>
<dbReference type="GO" id="GO:0070929">
    <property type="term" value="P:trans-translation"/>
    <property type="evidence" value="ECO:0007669"/>
    <property type="project" value="UniProtKB-UniRule"/>
</dbReference>
<keyword evidence="1 3" id="KW-0963">Cytoplasm</keyword>